<name>A0A345JTJ8_9GAMM</name>
<dbReference type="Proteomes" id="UP000253862">
    <property type="component" value="Chromosome"/>
</dbReference>
<sequence>MDLTFLKQNSLSILIISVVAIAVFILIIKMYKKIIQRLLFYKKGLGKINGFFAKLFKVNALNEIYLEFYRSLSLWQKIKLYFAKKNILIDSSIKTENQFGIYFKLEANQLKLYVNPQVLYESKLNEADILCLFSKVFRGYINLVVVNLDAKLQKSNLSSSIEPVSNCFNYISRYLSTSFNYVVNIVEEDDNIAYKVWCEYTQIANINNFWPNEKPSSSWLNIVTTKYTDKQLCLNEQPFSSEQIRDLYYFLNNCLKYEYFINLLQAEVSNKIAKYKGFGINLFRRNKFLKSRLIQQVYSSQKFTKKFKKASCFIIMFLLTLGFIIGWYQVKNNVKNIVNEIPLTGKYSGLLDEINLKNYYQSLDDAFYNNFIIALAYHNAGKKELDRFWEKFIYKHVIIRTLAKADNPIQKLALNIVQTQVAKPSVRELISDNLWLWSKVTKIPENILSVWLEINHSKANTEEVYKLSFDEDKDNNTIKYVEDFIGHIFEQKAPLKASLDKTMINQVLELALLDQLVNDHDLNIHIHDSKAKHKPSLSYQQKVDLNHFIIYLELRNVISSVTNAKNIKDRVDQLSKIKDSVKQLTKTLWDKKLASFMLQSISDNFCLSLDKKSKYYYSYSFYEKNIKPLNLELSNLTTAYAAIGININPIFDEFKVSVDKYRVAYNNYYYQQITQMLEVNSNDIDTLILRLKEINSSSNLKSLLSTIQKNVLEVKDSFLLENSFKEINSFYKDINDYNKLIDKYIDLLNKAKSNPQMLIDLYQNNKHPFEADMDEFLKNIKPTSSFDELLSQAALASVQVTTKLLQQYVQSYWNKNLEPIYNKIFDSFPFKENSNNEISADALTNLIGKQGSFWESYAKIAPLIKNYDSDKWLTDKQFKEYQKIQELAQLLWDTSGKPKAIKITLTTSGLLPSYNHIESSWYFFKDKKTSYYDGILSVDKNSISDIGVGGVKQTFEVQWWLDKVSSIALVSNNKNLVAQQTKEGNWSFWKLLKLADHNGNTFTWSFNNNNTKVSFDIDYPNIWFNK</sequence>
<reference evidence="2 3" key="1">
    <citation type="submission" date="2017-07" db="EMBL/GenBank/DDBJ databases">
        <title>Complete genome sequences and comparative analysis of the novel pathogen Francisella opportunistica.</title>
        <authorList>
            <person name="Dietrich E.A."/>
            <person name="Kingry L.C."/>
            <person name="Petersen J.M."/>
        </authorList>
    </citation>
    <scope>NUCLEOTIDE SEQUENCE [LARGE SCALE GENOMIC DNA]</scope>
    <source>
        <strain evidence="2 3">14-2155</strain>
    </source>
</reference>
<protein>
    <submittedName>
        <fullName evidence="2">Uncharacterized protein</fullName>
    </submittedName>
</protein>
<keyword evidence="1" id="KW-0812">Transmembrane</keyword>
<dbReference type="EMBL" id="CP022375">
    <property type="protein sequence ID" value="AXH30644.1"/>
    <property type="molecule type" value="Genomic_DNA"/>
</dbReference>
<dbReference type="AlphaFoldDB" id="A0A345JTJ8"/>
<evidence type="ECO:0000313" key="3">
    <source>
        <dbReference type="Proteomes" id="UP000253862"/>
    </source>
</evidence>
<organism evidence="2 3">
    <name type="scientific">Francisella opportunistica</name>
    <dbReference type="NCBI Taxonomy" id="2016517"/>
    <lineage>
        <taxon>Bacteria</taxon>
        <taxon>Pseudomonadati</taxon>
        <taxon>Pseudomonadota</taxon>
        <taxon>Gammaproteobacteria</taxon>
        <taxon>Thiotrichales</taxon>
        <taxon>Francisellaceae</taxon>
        <taxon>Francisella</taxon>
    </lineage>
</organism>
<proteinExistence type="predicted"/>
<feature type="transmembrane region" description="Helical" evidence="1">
    <location>
        <begin position="310"/>
        <end position="330"/>
    </location>
</feature>
<dbReference type="OrthoDB" id="5602897at2"/>
<dbReference type="KEGG" id="foo:CGC45_08740"/>
<evidence type="ECO:0000256" key="1">
    <source>
        <dbReference type="SAM" id="Phobius"/>
    </source>
</evidence>
<accession>A0A345JTJ8</accession>
<keyword evidence="3" id="KW-1185">Reference proteome</keyword>
<keyword evidence="1" id="KW-1133">Transmembrane helix</keyword>
<dbReference type="RefSeq" id="WP_071629906.1">
    <property type="nucleotide sequence ID" value="NZ_CP022375.1"/>
</dbReference>
<feature type="transmembrane region" description="Helical" evidence="1">
    <location>
        <begin position="12"/>
        <end position="31"/>
    </location>
</feature>
<gene>
    <name evidence="2" type="ORF">CGC43_08710</name>
</gene>
<evidence type="ECO:0000313" key="2">
    <source>
        <dbReference type="EMBL" id="AXH30644.1"/>
    </source>
</evidence>
<keyword evidence="1" id="KW-0472">Membrane</keyword>